<protein>
    <submittedName>
        <fullName evidence="3">Uncharacterized protein</fullName>
    </submittedName>
</protein>
<evidence type="ECO:0000256" key="1">
    <source>
        <dbReference type="SAM" id="MobiDB-lite"/>
    </source>
</evidence>
<dbReference type="Proteomes" id="UP001043456">
    <property type="component" value="Unassembled WGS sequence"/>
</dbReference>
<sequence>MAPIKTDNANPIPNGADPDSSANKPLSTLWLFFLSRINTYILPPAVGAKLLTITSTRPYLAAFLVTQVIFAFVPLGIFLLGAMVVAIGSVAAFSCIALLIAGPVVVGTTALGGFVGIWVAVVFWLGGQIFAVLLTPSNTRDCTE</sequence>
<dbReference type="EMBL" id="BHVY01000009">
    <property type="protein sequence ID" value="GIJ92398.1"/>
    <property type="molecule type" value="Genomic_DNA"/>
</dbReference>
<evidence type="ECO:0000256" key="2">
    <source>
        <dbReference type="SAM" id="Phobius"/>
    </source>
</evidence>
<organism evidence="3 4">
    <name type="scientific">Aspergillus pseudoviridinutans</name>
    <dbReference type="NCBI Taxonomy" id="1517512"/>
    <lineage>
        <taxon>Eukaryota</taxon>
        <taxon>Fungi</taxon>
        <taxon>Dikarya</taxon>
        <taxon>Ascomycota</taxon>
        <taxon>Pezizomycotina</taxon>
        <taxon>Eurotiomycetes</taxon>
        <taxon>Eurotiomycetidae</taxon>
        <taxon>Eurotiales</taxon>
        <taxon>Aspergillaceae</taxon>
        <taxon>Aspergillus</taxon>
        <taxon>Aspergillus subgen. Fumigati</taxon>
    </lineage>
</organism>
<reference evidence="3 4" key="1">
    <citation type="submission" date="2018-10" db="EMBL/GenBank/DDBJ databases">
        <title>Pan-genome distribution and transcriptional activeness of fungal secondary metabolism genes in Aspergillus section Fumigati.</title>
        <authorList>
            <person name="Takahashi H."/>
            <person name="Umemura M."/>
            <person name="Ninomiya A."/>
            <person name="Kusuya Y."/>
            <person name="Urayama S."/>
            <person name="Shimizu M."/>
            <person name="Watanabe A."/>
            <person name="Kamei K."/>
            <person name="Yaguchi T."/>
            <person name="Hagiwara D."/>
        </authorList>
    </citation>
    <scope>NUCLEOTIDE SEQUENCE [LARGE SCALE GENOMIC DNA]</scope>
    <source>
        <strain evidence="3 4">IFM 55266</strain>
    </source>
</reference>
<gene>
    <name evidence="3" type="ORF">Asppvi_011380</name>
</gene>
<evidence type="ECO:0000313" key="4">
    <source>
        <dbReference type="Proteomes" id="UP001043456"/>
    </source>
</evidence>
<feature type="transmembrane region" description="Helical" evidence="2">
    <location>
        <begin position="59"/>
        <end position="80"/>
    </location>
</feature>
<dbReference type="OrthoDB" id="4506723at2759"/>
<keyword evidence="2" id="KW-0472">Membrane</keyword>
<dbReference type="RefSeq" id="XP_043163144.1">
    <property type="nucleotide sequence ID" value="XM_043307209.1"/>
</dbReference>
<name>A0A9P3BP27_9EURO</name>
<dbReference type="GeneID" id="67009989"/>
<proteinExistence type="predicted"/>
<evidence type="ECO:0000313" key="3">
    <source>
        <dbReference type="EMBL" id="GIJ92398.1"/>
    </source>
</evidence>
<keyword evidence="2" id="KW-1133">Transmembrane helix</keyword>
<feature type="transmembrane region" description="Helical" evidence="2">
    <location>
        <begin position="86"/>
        <end position="106"/>
    </location>
</feature>
<comment type="caution">
    <text evidence="3">The sequence shown here is derived from an EMBL/GenBank/DDBJ whole genome shotgun (WGS) entry which is preliminary data.</text>
</comment>
<keyword evidence="2" id="KW-0812">Transmembrane</keyword>
<accession>A0A9P3BP27</accession>
<dbReference type="AlphaFoldDB" id="A0A9P3BP27"/>
<feature type="region of interest" description="Disordered" evidence="1">
    <location>
        <begin position="1"/>
        <end position="21"/>
    </location>
</feature>
<feature type="transmembrane region" description="Helical" evidence="2">
    <location>
        <begin position="113"/>
        <end position="134"/>
    </location>
</feature>
<keyword evidence="4" id="KW-1185">Reference proteome</keyword>